<evidence type="ECO:0000313" key="2">
    <source>
        <dbReference type="EMBL" id="MFD2743655.1"/>
    </source>
</evidence>
<dbReference type="RefSeq" id="WP_156472552.1">
    <property type="nucleotide sequence ID" value="NZ_JBHUMB010000013.1"/>
</dbReference>
<reference evidence="3" key="1">
    <citation type="journal article" date="2019" name="Int. J. Syst. Evol. Microbiol.">
        <title>The Global Catalogue of Microorganisms (GCM) 10K type strain sequencing project: providing services to taxonomists for standard genome sequencing and annotation.</title>
        <authorList>
            <consortium name="The Broad Institute Genomics Platform"/>
            <consortium name="The Broad Institute Genome Sequencing Center for Infectious Disease"/>
            <person name="Wu L."/>
            <person name="Ma J."/>
        </authorList>
    </citation>
    <scope>NUCLEOTIDE SEQUENCE [LARGE SCALE GENOMIC DNA]</scope>
    <source>
        <strain evidence="3">KCTC 42247</strain>
    </source>
</reference>
<organism evidence="2 3">
    <name type="scientific">Sphingobacterium populi</name>
    <dbReference type="NCBI Taxonomy" id="1812824"/>
    <lineage>
        <taxon>Bacteria</taxon>
        <taxon>Pseudomonadati</taxon>
        <taxon>Bacteroidota</taxon>
        <taxon>Sphingobacteriia</taxon>
        <taxon>Sphingobacteriales</taxon>
        <taxon>Sphingobacteriaceae</taxon>
        <taxon>Sphingobacterium</taxon>
    </lineage>
</organism>
<sequence length="301" mass="34438">MLQFSNLRILIFALVLLSFTITDLFGQEPRISVAPRIGYGVQALDWSIAGNLDGTGPNIYSELIWEQIEGMNYGLQGTVRLLPKWHIVFDGEYQQTRKGRARDTDYNSDNRTSPFYDERFSSDEGYFYNYNVSARYSLPVLGPISPRILLGYEQLGNRLFLLPMPEDTENQDLRTTYQTDWYGGRIALELAYAYQSFYAVGSYGFSLHDYKAKANWNLIDNFEQPISFRHSALGLKHNATLHLGYRINDIWAVELSGNYITASTNYGLDELYTRNSGTLRTRFNGANFTQYSGALGIRVDF</sequence>
<dbReference type="Proteomes" id="UP001597418">
    <property type="component" value="Unassembled WGS sequence"/>
</dbReference>
<name>A0ABW5UEF2_9SPHI</name>
<dbReference type="Pfam" id="PF17251">
    <property type="entry name" value="Pom"/>
    <property type="match status" value="1"/>
</dbReference>
<accession>A0ABW5UEF2</accession>
<keyword evidence="3" id="KW-1185">Reference proteome</keyword>
<protein>
    <recommendedName>
        <fullName evidence="1">Protochlamydia outer membrane protein domain-containing protein</fullName>
    </recommendedName>
</protein>
<dbReference type="Gene3D" id="2.40.128.90">
    <property type="entry name" value="OMPT-like"/>
    <property type="match status" value="1"/>
</dbReference>
<comment type="caution">
    <text evidence="2">The sequence shown here is derived from an EMBL/GenBank/DDBJ whole genome shotgun (WGS) entry which is preliminary data.</text>
</comment>
<feature type="domain" description="Protochlamydia outer membrane protein" evidence="1">
    <location>
        <begin position="37"/>
        <end position="296"/>
    </location>
</feature>
<proteinExistence type="predicted"/>
<evidence type="ECO:0000259" key="1">
    <source>
        <dbReference type="Pfam" id="PF17251"/>
    </source>
</evidence>
<gene>
    <name evidence="2" type="ORF">ACFSQ6_09630</name>
</gene>
<evidence type="ECO:0000313" key="3">
    <source>
        <dbReference type="Proteomes" id="UP001597418"/>
    </source>
</evidence>
<dbReference type="EMBL" id="JBHUMB010000013">
    <property type="protein sequence ID" value="MFD2743655.1"/>
    <property type="molecule type" value="Genomic_DNA"/>
</dbReference>
<dbReference type="InterPro" id="IPR035163">
    <property type="entry name" value="Pom"/>
</dbReference>
<dbReference type="InterPro" id="IPR053724">
    <property type="entry name" value="OMP_A26_sf"/>
</dbReference>